<gene>
    <name evidence="3" type="ORF">CVO96_16645</name>
</gene>
<dbReference type="Gene3D" id="2.60.40.1080">
    <property type="match status" value="1"/>
</dbReference>
<dbReference type="InterPro" id="IPR003343">
    <property type="entry name" value="Big_2"/>
</dbReference>
<dbReference type="Proteomes" id="UP000236379">
    <property type="component" value="Unassembled WGS sequence"/>
</dbReference>
<dbReference type="Pfam" id="PF17164">
    <property type="entry name" value="DUF5122"/>
    <property type="match status" value="5"/>
</dbReference>
<proteinExistence type="predicted"/>
<dbReference type="OrthoDB" id="8889737at2"/>
<comment type="caution">
    <text evidence="3">The sequence shown here is derived from an EMBL/GenBank/DDBJ whole genome shotgun (WGS) entry which is preliminary data.</text>
</comment>
<feature type="chain" id="PRO_5014360851" description="BIG2 domain-containing protein" evidence="1">
    <location>
        <begin position="28"/>
        <end position="625"/>
    </location>
</feature>
<feature type="domain" description="BIG2" evidence="2">
    <location>
        <begin position="29"/>
        <end position="108"/>
    </location>
</feature>
<dbReference type="Gene3D" id="2.80.10.50">
    <property type="match status" value="3"/>
</dbReference>
<dbReference type="RefSeq" id="WP_103313581.1">
    <property type="nucleotide sequence ID" value="NZ_PPPD01000002.1"/>
</dbReference>
<dbReference type="NCBIfam" id="TIGR02608">
    <property type="entry name" value="delta_60_rpt"/>
    <property type="match status" value="8"/>
</dbReference>
<feature type="signal peptide" evidence="1">
    <location>
        <begin position="1"/>
        <end position="27"/>
    </location>
</feature>
<protein>
    <recommendedName>
        <fullName evidence="2">BIG2 domain-containing protein</fullName>
    </recommendedName>
</protein>
<dbReference type="SUPFAM" id="SSF63829">
    <property type="entry name" value="Calcium-dependent phosphotriesterase"/>
    <property type="match status" value="1"/>
</dbReference>
<dbReference type="InterPro" id="IPR008964">
    <property type="entry name" value="Invasin/intimin_cell_adhesion"/>
</dbReference>
<accession>A0A2K3USU7</accession>
<name>A0A2K3USU7_9DEIO</name>
<dbReference type="InterPro" id="IPR013431">
    <property type="entry name" value="Delta_60_rpt"/>
</dbReference>
<sequence length="625" mass="60960">MKRSLTTSALFLTALLSACTSGGPAPAPGVASIVLTPASASVAVGATTTLNATAKDAQGAVVPGVAFSWKTSSETVASVAGGVVTGKSAGAAQVTASASGVTSNAASITVTGTQPQPQPGGAFDLSVSGDRLPVVTGTSASLTVTVTRKNGFAGAVTLSLAGLPTGASSAAVTIPEGQTAATVTVSAGASAPHSFPTAVTLTGKATGVSDVTKTITVTVRGPAGSLDTTFGAGGVAVNAIGAGEDYGYAMAIQNDGKVLLAGTAFGTSEDFAVARYTRDGGLDTSFGSGGKVMIDFAGKADIARSVAVQSDGKIVVAGGATNSANEERFGVARLNANGALDTGFGTGGKVTTSISGSSSDRAQALMIQPDGKIVAGGYASYGSSATGQDFALARYGSNGAPDAGFGSAGVVTTALGSSGAKDTVRALAAQGDKIVAVGGDGDFKAARYTAAGALDSTFGSGGKVSAVFSGSIGVANAVAVDAQGRLMLAGTSENDTAVVRLTANGALDTTFGAGGKQIVKLSDNWDSATGLAVQTDGKLVLGGWVYEGNSSAGNFAVTRLEGNGARDAGFGQNGTTLTPVAPGTKADEAQAVLLQPDDRIPATRVVLGGSRNDSNNDFALSRYWP</sequence>
<keyword evidence="4" id="KW-1185">Reference proteome</keyword>
<organism evidence="3 4">
    <name type="scientific">Deinococcus koreensis</name>
    <dbReference type="NCBI Taxonomy" id="2054903"/>
    <lineage>
        <taxon>Bacteria</taxon>
        <taxon>Thermotogati</taxon>
        <taxon>Deinococcota</taxon>
        <taxon>Deinococci</taxon>
        <taxon>Deinococcales</taxon>
        <taxon>Deinococcaceae</taxon>
        <taxon>Deinococcus</taxon>
    </lineage>
</organism>
<dbReference type="PROSITE" id="PS51257">
    <property type="entry name" value="PROKAR_LIPOPROTEIN"/>
    <property type="match status" value="1"/>
</dbReference>
<reference evidence="3 4" key="1">
    <citation type="submission" date="2018-01" db="EMBL/GenBank/DDBJ databases">
        <title>Deinococcus koreensis sp. nov., a radiation-resistant bacterium isolated from river water.</title>
        <authorList>
            <person name="Choi A."/>
        </authorList>
    </citation>
    <scope>NUCLEOTIDE SEQUENCE [LARGE SCALE GENOMIC DNA]</scope>
    <source>
        <strain evidence="3 4">SJW1-2</strain>
    </source>
</reference>
<dbReference type="AlphaFoldDB" id="A0A2K3USU7"/>
<keyword evidence="1" id="KW-0732">Signal</keyword>
<dbReference type="SUPFAM" id="SSF49373">
    <property type="entry name" value="Invasin/intimin cell-adhesion fragments"/>
    <property type="match status" value="1"/>
</dbReference>
<evidence type="ECO:0000259" key="2">
    <source>
        <dbReference type="SMART" id="SM00635"/>
    </source>
</evidence>
<evidence type="ECO:0000313" key="4">
    <source>
        <dbReference type="Proteomes" id="UP000236379"/>
    </source>
</evidence>
<dbReference type="SMART" id="SM00635">
    <property type="entry name" value="BID_2"/>
    <property type="match status" value="1"/>
</dbReference>
<evidence type="ECO:0000313" key="3">
    <source>
        <dbReference type="EMBL" id="PNY79597.1"/>
    </source>
</evidence>
<dbReference type="EMBL" id="PPPD01000002">
    <property type="protein sequence ID" value="PNY79597.1"/>
    <property type="molecule type" value="Genomic_DNA"/>
</dbReference>
<evidence type="ECO:0000256" key="1">
    <source>
        <dbReference type="SAM" id="SignalP"/>
    </source>
</evidence>